<keyword evidence="2 6" id="KW-0812">Transmembrane</keyword>
<evidence type="ECO:0000256" key="7">
    <source>
        <dbReference type="SAM" id="SignalP"/>
    </source>
</evidence>
<dbReference type="AlphaFoldDB" id="S7ZUX2"/>
<dbReference type="InterPro" id="IPR037185">
    <property type="entry name" value="EmrE-like"/>
</dbReference>
<evidence type="ECO:0000313" key="10">
    <source>
        <dbReference type="Proteomes" id="UP000019376"/>
    </source>
</evidence>
<feature type="transmembrane region" description="Helical" evidence="6">
    <location>
        <begin position="240"/>
        <end position="258"/>
    </location>
</feature>
<dbReference type="HOGENOM" id="CLU_032828_4_0_1"/>
<evidence type="ECO:0000256" key="3">
    <source>
        <dbReference type="ARBA" id="ARBA00022824"/>
    </source>
</evidence>
<comment type="subcellular location">
    <subcellularLocation>
        <location evidence="1">Endoplasmic reticulum membrane</location>
        <topology evidence="1">Multi-pass membrane protein</topology>
    </subcellularLocation>
</comment>
<dbReference type="Proteomes" id="UP000019376">
    <property type="component" value="Unassembled WGS sequence"/>
</dbReference>
<keyword evidence="3" id="KW-0256">Endoplasmic reticulum</keyword>
<feature type="transmembrane region" description="Helical" evidence="6">
    <location>
        <begin position="145"/>
        <end position="169"/>
    </location>
</feature>
<keyword evidence="4 6" id="KW-1133">Transmembrane helix</keyword>
<protein>
    <recommendedName>
        <fullName evidence="8">EamA domain-containing protein</fullName>
    </recommendedName>
</protein>
<dbReference type="PhylomeDB" id="S7ZUX2"/>
<dbReference type="PANTHER" id="PTHR22911:SF6">
    <property type="entry name" value="SOLUTE CARRIER FAMILY 35 MEMBER G1"/>
    <property type="match status" value="1"/>
</dbReference>
<feature type="domain" description="EamA" evidence="8">
    <location>
        <begin position="150"/>
        <end position="263"/>
    </location>
</feature>
<feature type="domain" description="EamA" evidence="8">
    <location>
        <begin position="2"/>
        <end position="101"/>
    </location>
</feature>
<dbReference type="PANTHER" id="PTHR22911">
    <property type="entry name" value="ACYL-MALONYL CONDENSING ENZYME-RELATED"/>
    <property type="match status" value="1"/>
</dbReference>
<dbReference type="SUPFAM" id="SSF103481">
    <property type="entry name" value="Multidrug resistance efflux transporter EmrE"/>
    <property type="match status" value="2"/>
</dbReference>
<feature type="transmembrane region" description="Helical" evidence="6">
    <location>
        <begin position="60"/>
        <end position="76"/>
    </location>
</feature>
<evidence type="ECO:0000256" key="1">
    <source>
        <dbReference type="ARBA" id="ARBA00004477"/>
    </source>
</evidence>
<evidence type="ECO:0000256" key="2">
    <source>
        <dbReference type="ARBA" id="ARBA00022692"/>
    </source>
</evidence>
<feature type="transmembrane region" description="Helical" evidence="6">
    <location>
        <begin position="209"/>
        <end position="228"/>
    </location>
</feature>
<feature type="chain" id="PRO_5004560037" description="EamA domain-containing protein" evidence="7">
    <location>
        <begin position="17"/>
        <end position="272"/>
    </location>
</feature>
<dbReference type="GO" id="GO:0016020">
    <property type="term" value="C:membrane"/>
    <property type="evidence" value="ECO:0007669"/>
    <property type="project" value="UniProtKB-SubCell"/>
</dbReference>
<evidence type="ECO:0000256" key="6">
    <source>
        <dbReference type="SAM" id="Phobius"/>
    </source>
</evidence>
<name>S7ZUX2_PENO1</name>
<sequence length="272" mass="29414">MMSFVILLSWLWILVARIPGVPLCRKNLWMLMTIRSVTGVVGIWGFYYSLRALPLSEATVINFLSPMVAAYASSLLGKTPPFTRTQQLAIAVSFLGVTLVSQPWLNIHAAAPSTTQKASHSNFFCMGGMWGLLPTTVISKTVERITAIGAGLVGVVGGAAAYVVMPLIGHDADPAVTVNHFATWTVVLTTLSLPITGVDAWRMPYPVEWAQLVFLGVSGFSVHILLAMSMQQGGSPRTLSMVYIQIVFLLIMDAVVWGESPSWGVKQMGKMG</sequence>
<dbReference type="InterPro" id="IPR000620">
    <property type="entry name" value="EamA_dom"/>
</dbReference>
<feature type="transmembrane region" description="Helical" evidence="6">
    <location>
        <begin position="30"/>
        <end position="48"/>
    </location>
</feature>
<proteinExistence type="predicted"/>
<dbReference type="Pfam" id="PF00892">
    <property type="entry name" value="EamA"/>
    <property type="match status" value="2"/>
</dbReference>
<accession>S7ZUX2</accession>
<dbReference type="eggNOG" id="KOG4510">
    <property type="taxonomic scope" value="Eukaryota"/>
</dbReference>
<evidence type="ECO:0000256" key="4">
    <source>
        <dbReference type="ARBA" id="ARBA00022989"/>
    </source>
</evidence>
<evidence type="ECO:0000256" key="5">
    <source>
        <dbReference type="ARBA" id="ARBA00023136"/>
    </source>
</evidence>
<feature type="transmembrane region" description="Helical" evidence="6">
    <location>
        <begin position="88"/>
        <end position="109"/>
    </location>
</feature>
<keyword evidence="7" id="KW-0732">Signal</keyword>
<dbReference type="EMBL" id="KB644415">
    <property type="protein sequence ID" value="EPS34229.1"/>
    <property type="molecule type" value="Genomic_DNA"/>
</dbReference>
<reference evidence="9 10" key="1">
    <citation type="journal article" date="2013" name="PLoS ONE">
        <title>Genomic and secretomic analyses reveal unique features of the lignocellulolytic enzyme system of Penicillium decumbens.</title>
        <authorList>
            <person name="Liu G."/>
            <person name="Zhang L."/>
            <person name="Wei X."/>
            <person name="Zou G."/>
            <person name="Qin Y."/>
            <person name="Ma L."/>
            <person name="Li J."/>
            <person name="Zheng H."/>
            <person name="Wang S."/>
            <person name="Wang C."/>
            <person name="Xun L."/>
            <person name="Zhao G.-P."/>
            <person name="Zhou Z."/>
            <person name="Qu Y."/>
        </authorList>
    </citation>
    <scope>NUCLEOTIDE SEQUENCE [LARGE SCALE GENOMIC DNA]</scope>
    <source>
        <strain evidence="10">114-2 / CGMCC 5302</strain>
    </source>
</reference>
<evidence type="ECO:0000313" key="9">
    <source>
        <dbReference type="EMBL" id="EPS34229.1"/>
    </source>
</evidence>
<keyword evidence="5 6" id="KW-0472">Membrane</keyword>
<dbReference type="OrthoDB" id="306876at2759"/>
<gene>
    <name evidence="9" type="ORF">PDE_09193</name>
</gene>
<keyword evidence="10" id="KW-1185">Reference proteome</keyword>
<feature type="transmembrane region" description="Helical" evidence="6">
    <location>
        <begin position="181"/>
        <end position="203"/>
    </location>
</feature>
<organism evidence="9 10">
    <name type="scientific">Penicillium oxalicum (strain 114-2 / CGMCC 5302)</name>
    <name type="common">Penicillium decumbens</name>
    <dbReference type="NCBI Taxonomy" id="933388"/>
    <lineage>
        <taxon>Eukaryota</taxon>
        <taxon>Fungi</taxon>
        <taxon>Dikarya</taxon>
        <taxon>Ascomycota</taxon>
        <taxon>Pezizomycotina</taxon>
        <taxon>Eurotiomycetes</taxon>
        <taxon>Eurotiomycetidae</taxon>
        <taxon>Eurotiales</taxon>
        <taxon>Aspergillaceae</taxon>
        <taxon>Penicillium</taxon>
    </lineage>
</organism>
<evidence type="ECO:0000259" key="8">
    <source>
        <dbReference type="Pfam" id="PF00892"/>
    </source>
</evidence>
<feature type="signal peptide" evidence="7">
    <location>
        <begin position="1"/>
        <end position="16"/>
    </location>
</feature>